<dbReference type="Pfam" id="PF22099">
    <property type="entry name" value="MRS2-like"/>
    <property type="match status" value="1"/>
</dbReference>
<dbReference type="PANTHER" id="PTHR13890:SF0">
    <property type="entry name" value="MAGNESIUM TRANSPORTER MRS2 HOMOLOG, MITOCHONDRIAL"/>
    <property type="match status" value="1"/>
</dbReference>
<evidence type="ECO:0000256" key="5">
    <source>
        <dbReference type="ARBA" id="ARBA00022946"/>
    </source>
</evidence>
<protein>
    <recommendedName>
        <fullName evidence="9">Magnesium transporter</fullName>
    </recommendedName>
</protein>
<dbReference type="PANTHER" id="PTHR13890">
    <property type="entry name" value="RNA SPLICING PROTEIN MRS2, MITOCHONDRIAL"/>
    <property type="match status" value="1"/>
</dbReference>
<feature type="transmembrane region" description="Helical" evidence="9">
    <location>
        <begin position="309"/>
        <end position="333"/>
    </location>
</feature>
<evidence type="ECO:0000256" key="6">
    <source>
        <dbReference type="ARBA" id="ARBA00022989"/>
    </source>
</evidence>
<sequence length="340" mass="37669">MGLWVKKFMRSTPNSSEAPASVPLAAVELCSKKPPKGTFIQKADAAQEIGLMVRDLRAVDPSFRSQAAAILPRQSGIIIHLAHVRVIVLADRVLAFDPTNPAVEYFLPKLQRRLDAPSHPMPFEFRAIEAVLVEVVSTFNARIGTLIPSLDLVLDTLSTTQDFGGDTVQNCMDRLLPLENALNEFGAKVAQTRAALNEVLVSDEDMSLMYISTFKETGIRRRIDQHDEVEMMLENYMKQIDTVHSEVTSALQAVKATENATQIRLDAMRNRVLRLDIFLNLGAVSVGVGGLVAGVFGMNLLSGIEEDPAAFWIVSGISFLTSIMFFRGILAFLRMRRIFY</sequence>
<dbReference type="AlphaFoldDB" id="A0A2V3IKQ0"/>
<name>A0A2V3IKQ0_9FLOR</name>
<comment type="subcellular location">
    <subcellularLocation>
        <location evidence="1">Membrane</location>
        <topology evidence="1">Multi-pass membrane protein</topology>
    </subcellularLocation>
    <subcellularLocation>
        <location evidence="9">Mitochondrion inner membrane</location>
        <topology evidence="9">Multi-pass membrane protein</topology>
    </subcellularLocation>
</comment>
<feature type="transmembrane region" description="Helical" evidence="9">
    <location>
        <begin position="277"/>
        <end position="297"/>
    </location>
</feature>
<evidence type="ECO:0000256" key="8">
    <source>
        <dbReference type="ARBA" id="ARBA00023136"/>
    </source>
</evidence>
<keyword evidence="4 9" id="KW-0460">Magnesium</keyword>
<dbReference type="OrthoDB" id="10251508at2759"/>
<dbReference type="InterPro" id="IPR039204">
    <property type="entry name" value="MRS2-like"/>
</dbReference>
<keyword evidence="3 9" id="KW-0812">Transmembrane</keyword>
<evidence type="ECO:0000256" key="1">
    <source>
        <dbReference type="ARBA" id="ARBA00004141"/>
    </source>
</evidence>
<evidence type="ECO:0000313" key="11">
    <source>
        <dbReference type="Proteomes" id="UP000247409"/>
    </source>
</evidence>
<accession>A0A2V3IKQ0</accession>
<dbReference type="CDD" id="cd12823">
    <property type="entry name" value="Mrs2_Mfm1p-like"/>
    <property type="match status" value="1"/>
</dbReference>
<organism evidence="10 11">
    <name type="scientific">Gracilariopsis chorda</name>
    <dbReference type="NCBI Taxonomy" id="448386"/>
    <lineage>
        <taxon>Eukaryota</taxon>
        <taxon>Rhodophyta</taxon>
        <taxon>Florideophyceae</taxon>
        <taxon>Rhodymeniophycidae</taxon>
        <taxon>Gracilariales</taxon>
        <taxon>Gracilariaceae</taxon>
        <taxon>Gracilariopsis</taxon>
    </lineage>
</organism>
<keyword evidence="11" id="KW-1185">Reference proteome</keyword>
<comment type="similarity">
    <text evidence="9">Belongs to the CorA metal ion transporter (MIT) (TC 1.A.35) family.</text>
</comment>
<dbReference type="Gene3D" id="1.20.58.340">
    <property type="entry name" value="Magnesium transport protein CorA, transmembrane region"/>
    <property type="match status" value="1"/>
</dbReference>
<keyword evidence="5" id="KW-0809">Transit peptide</keyword>
<evidence type="ECO:0000256" key="3">
    <source>
        <dbReference type="ARBA" id="ARBA00022692"/>
    </source>
</evidence>
<dbReference type="EMBL" id="NBIV01000154">
    <property type="protein sequence ID" value="PXF42647.1"/>
    <property type="molecule type" value="Genomic_DNA"/>
</dbReference>
<dbReference type="Gene3D" id="2.40.128.330">
    <property type="match status" value="1"/>
</dbReference>
<evidence type="ECO:0000256" key="4">
    <source>
        <dbReference type="ARBA" id="ARBA00022842"/>
    </source>
</evidence>
<evidence type="ECO:0000256" key="9">
    <source>
        <dbReference type="RuleBase" id="RU366042"/>
    </source>
</evidence>
<keyword evidence="9" id="KW-0496">Mitochondrion</keyword>
<keyword evidence="9" id="KW-0999">Mitochondrion inner membrane</keyword>
<evidence type="ECO:0000256" key="2">
    <source>
        <dbReference type="ARBA" id="ARBA00022448"/>
    </source>
</evidence>
<dbReference type="GO" id="GO:0015095">
    <property type="term" value="F:magnesium ion transmembrane transporter activity"/>
    <property type="evidence" value="ECO:0007669"/>
    <property type="project" value="TreeGrafter"/>
</dbReference>
<gene>
    <name evidence="10" type="ORF">BWQ96_07590</name>
</gene>
<keyword evidence="8 9" id="KW-0472">Membrane</keyword>
<reference evidence="10 11" key="1">
    <citation type="journal article" date="2018" name="Mol. Biol. Evol.">
        <title>Analysis of the draft genome of the red seaweed Gracilariopsis chorda provides insights into genome size evolution in Rhodophyta.</title>
        <authorList>
            <person name="Lee J."/>
            <person name="Yang E.C."/>
            <person name="Graf L."/>
            <person name="Yang J.H."/>
            <person name="Qiu H."/>
            <person name="Zel Zion U."/>
            <person name="Chan C.X."/>
            <person name="Stephens T.G."/>
            <person name="Weber A.P.M."/>
            <person name="Boo G.H."/>
            <person name="Boo S.M."/>
            <person name="Kim K.M."/>
            <person name="Shin Y."/>
            <person name="Jung M."/>
            <person name="Lee S.J."/>
            <person name="Yim H.S."/>
            <person name="Lee J.H."/>
            <person name="Bhattacharya D."/>
            <person name="Yoon H.S."/>
        </authorList>
    </citation>
    <scope>NUCLEOTIDE SEQUENCE [LARGE SCALE GENOMIC DNA]</scope>
    <source>
        <strain evidence="10 11">SKKU-2015</strain>
        <tissue evidence="10">Whole body</tissue>
    </source>
</reference>
<keyword evidence="7 9" id="KW-0406">Ion transport</keyword>
<dbReference type="GO" id="GO:0045016">
    <property type="term" value="P:mitochondrial magnesium ion transmembrane transport"/>
    <property type="evidence" value="ECO:0007669"/>
    <property type="project" value="TreeGrafter"/>
</dbReference>
<proteinExistence type="inferred from homology"/>
<evidence type="ECO:0000313" key="10">
    <source>
        <dbReference type="EMBL" id="PXF42647.1"/>
    </source>
</evidence>
<keyword evidence="2 9" id="KW-0813">Transport</keyword>
<dbReference type="Proteomes" id="UP000247409">
    <property type="component" value="Unassembled WGS sequence"/>
</dbReference>
<keyword evidence="6 9" id="KW-1133">Transmembrane helix</keyword>
<evidence type="ECO:0000256" key="7">
    <source>
        <dbReference type="ARBA" id="ARBA00023065"/>
    </source>
</evidence>
<dbReference type="GO" id="GO:0005743">
    <property type="term" value="C:mitochondrial inner membrane"/>
    <property type="evidence" value="ECO:0007669"/>
    <property type="project" value="UniProtKB-SubCell"/>
</dbReference>
<comment type="caution">
    <text evidence="10">The sequence shown here is derived from an EMBL/GenBank/DDBJ whole genome shotgun (WGS) entry which is preliminary data.</text>
</comment>